<dbReference type="EMBL" id="MN738846">
    <property type="protein sequence ID" value="QHT27945.1"/>
    <property type="molecule type" value="Genomic_DNA"/>
</dbReference>
<organism evidence="1">
    <name type="scientific">viral metagenome</name>
    <dbReference type="NCBI Taxonomy" id="1070528"/>
    <lineage>
        <taxon>unclassified sequences</taxon>
        <taxon>metagenomes</taxon>
        <taxon>organismal metagenomes</taxon>
    </lineage>
</organism>
<dbReference type="AlphaFoldDB" id="A0A6C0EKQ1"/>
<proteinExistence type="predicted"/>
<evidence type="ECO:0000313" key="1">
    <source>
        <dbReference type="EMBL" id="QHT27945.1"/>
    </source>
</evidence>
<accession>A0A6C0EKQ1</accession>
<name>A0A6C0EKQ1_9ZZZZ</name>
<sequence length="130" mass="15704">MYNQLFKTKPTNEIINKILFCFGLTNLEDRSEFTIQQLETNNTMDNYKSIEEEIKKNYIPCKAKRYFGKYEYKNIITIGRQFLKTVNYTITSKEKYSNKKKYLIYKLISLDEKKKVSNKEVEEEYVLNFN</sequence>
<reference evidence="1" key="1">
    <citation type="journal article" date="2020" name="Nature">
        <title>Giant virus diversity and host interactions through global metagenomics.</title>
        <authorList>
            <person name="Schulz F."/>
            <person name="Roux S."/>
            <person name="Paez-Espino D."/>
            <person name="Jungbluth S."/>
            <person name="Walsh D.A."/>
            <person name="Denef V.J."/>
            <person name="McMahon K.D."/>
            <person name="Konstantinidis K.T."/>
            <person name="Eloe-Fadrosh E.A."/>
            <person name="Kyrpides N.C."/>
            <person name="Woyke T."/>
        </authorList>
    </citation>
    <scope>NUCLEOTIDE SEQUENCE</scope>
    <source>
        <strain evidence="1">GVMAG-M-3300000115-19</strain>
    </source>
</reference>
<protein>
    <submittedName>
        <fullName evidence="1">Uncharacterized protein</fullName>
    </submittedName>
</protein>